<protein>
    <submittedName>
        <fullName evidence="1">Uncharacterized protein</fullName>
    </submittedName>
</protein>
<name>A0A0D1E7C9_MYCMD</name>
<organism evidence="1 2">
    <name type="scientific">Mycosarcoma maydis</name>
    <name type="common">Corn smut fungus</name>
    <name type="synonym">Ustilago maydis</name>
    <dbReference type="NCBI Taxonomy" id="5270"/>
    <lineage>
        <taxon>Eukaryota</taxon>
        <taxon>Fungi</taxon>
        <taxon>Dikarya</taxon>
        <taxon>Basidiomycota</taxon>
        <taxon>Ustilaginomycotina</taxon>
        <taxon>Ustilaginomycetes</taxon>
        <taxon>Ustilaginales</taxon>
        <taxon>Ustilaginaceae</taxon>
        <taxon>Mycosarcoma</taxon>
    </lineage>
</organism>
<proteinExistence type="predicted"/>
<accession>A0A0D1E7C9</accession>
<dbReference type="Proteomes" id="UP000000561">
    <property type="component" value="Chromosome 1"/>
</dbReference>
<dbReference type="AlphaFoldDB" id="A0A0D1E7C9"/>
<gene>
    <name evidence="1" type="ORF">UMAG_00236</name>
</gene>
<dbReference type="VEuPathDB" id="FungiDB:UMAG_00236"/>
<reference evidence="1 2" key="1">
    <citation type="journal article" date="2006" name="Nature">
        <title>Insights from the genome of the biotrophic fungal plant pathogen Ustilago maydis.</title>
        <authorList>
            <person name="Kamper J."/>
            <person name="Kahmann R."/>
            <person name="Bolker M."/>
            <person name="Ma L.J."/>
            <person name="Brefort T."/>
            <person name="Saville B.J."/>
            <person name="Banuett F."/>
            <person name="Kronstad J.W."/>
            <person name="Gold S.E."/>
            <person name="Muller O."/>
            <person name="Perlin M.H."/>
            <person name="Wosten H.A."/>
            <person name="de Vries R."/>
            <person name="Ruiz-Herrera J."/>
            <person name="Reynaga-Pena C.G."/>
            <person name="Snetselaar K."/>
            <person name="McCann M."/>
            <person name="Perez-Martin J."/>
            <person name="Feldbrugge M."/>
            <person name="Basse C.W."/>
            <person name="Steinberg G."/>
            <person name="Ibeas J.I."/>
            <person name="Holloman W."/>
            <person name="Guzman P."/>
            <person name="Farman M."/>
            <person name="Stajich J.E."/>
            <person name="Sentandreu R."/>
            <person name="Gonzalez-Prieto J.M."/>
            <person name="Kennell J.C."/>
            <person name="Molina L."/>
            <person name="Schirawski J."/>
            <person name="Mendoza-Mendoza A."/>
            <person name="Greilinger D."/>
            <person name="Munch K."/>
            <person name="Rossel N."/>
            <person name="Scherer M."/>
            <person name="Vranes M."/>
            <person name="Ladendorf O."/>
            <person name="Vincon V."/>
            <person name="Fuchs U."/>
            <person name="Sandrock B."/>
            <person name="Meng S."/>
            <person name="Ho E.C."/>
            <person name="Cahill M.J."/>
            <person name="Boyce K.J."/>
            <person name="Klose J."/>
            <person name="Klosterman S.J."/>
            <person name="Deelstra H.J."/>
            <person name="Ortiz-Castellanos L."/>
            <person name="Li W."/>
            <person name="Sanchez-Alonso P."/>
            <person name="Schreier P.H."/>
            <person name="Hauser-Hahn I."/>
            <person name="Vaupel M."/>
            <person name="Koopmann E."/>
            <person name="Friedrich G."/>
            <person name="Voss H."/>
            <person name="Schluter T."/>
            <person name="Margolis J."/>
            <person name="Platt D."/>
            <person name="Swimmer C."/>
            <person name="Gnirke A."/>
            <person name="Chen F."/>
            <person name="Vysotskaia V."/>
            <person name="Mannhaupt G."/>
            <person name="Guldener U."/>
            <person name="Munsterkotter M."/>
            <person name="Haase D."/>
            <person name="Oesterheld M."/>
            <person name="Mewes H.W."/>
            <person name="Mauceli E.W."/>
            <person name="DeCaprio D."/>
            <person name="Wade C.M."/>
            <person name="Butler J."/>
            <person name="Young S."/>
            <person name="Jaffe D.B."/>
            <person name="Calvo S."/>
            <person name="Nusbaum C."/>
            <person name="Galagan J."/>
            <person name="Birren B.W."/>
        </authorList>
    </citation>
    <scope>NUCLEOTIDE SEQUENCE [LARGE SCALE GENOMIC DNA]</scope>
    <source>
        <strain evidence="2">DSM 14603 / FGSC 9021 / UM521</strain>
    </source>
</reference>
<dbReference type="InParanoid" id="A0A0D1E7C9"/>
<dbReference type="GeneID" id="23561598"/>
<evidence type="ECO:0000313" key="2">
    <source>
        <dbReference type="Proteomes" id="UP000000561"/>
    </source>
</evidence>
<sequence length="123" mass="13631">MSGRFPTLSSFCFGTECCVDLRYFARLATSNTLEAAWPVARDGVIRTQTVRAEPKAKMLVDVGEQQGECRPCAWPRSMWGTLTAATAAAQYGAWSRILFDTIRVTSHEWRVASGELHNFGLLA</sequence>
<dbReference type="EMBL" id="CM003140">
    <property type="protein sequence ID" value="KIS71804.1"/>
    <property type="molecule type" value="Genomic_DNA"/>
</dbReference>
<keyword evidence="2" id="KW-1185">Reference proteome</keyword>
<evidence type="ECO:0000313" key="1">
    <source>
        <dbReference type="EMBL" id="KIS71804.1"/>
    </source>
</evidence>
<dbReference type="KEGG" id="uma:UMAG_00236"/>
<dbReference type="RefSeq" id="XP_011386165.1">
    <property type="nucleotide sequence ID" value="XM_011387863.1"/>
</dbReference>